<evidence type="ECO:0000256" key="2">
    <source>
        <dbReference type="ARBA" id="ARBA00005369"/>
    </source>
</evidence>
<keyword evidence="3 7" id="KW-0963">Cytoplasm</keyword>
<dbReference type="Gene3D" id="3.40.50.150">
    <property type="entry name" value="Vaccinia Virus protein VP39"/>
    <property type="match status" value="1"/>
</dbReference>
<comment type="subcellular location">
    <subcellularLocation>
        <location evidence="1 7">Cytoplasm</location>
    </subcellularLocation>
</comment>
<evidence type="ECO:0000313" key="9">
    <source>
        <dbReference type="Proteomes" id="UP000727993"/>
    </source>
</evidence>
<comment type="function">
    <text evidence="7">Catalyzes the methyl esterification of L-isoaspartyl residues in peptides and proteins that result from spontaneous decomposition of normal L-aspartyl and L-asparaginyl residues. It plays a role in the repair and/or degradation of damaged proteins.</text>
</comment>
<dbReference type="PANTHER" id="PTHR11579:SF0">
    <property type="entry name" value="PROTEIN-L-ISOASPARTATE(D-ASPARTATE) O-METHYLTRANSFERASE"/>
    <property type="match status" value="1"/>
</dbReference>
<comment type="catalytic activity">
    <reaction evidence="7">
        <text>[protein]-L-isoaspartate + S-adenosyl-L-methionine = [protein]-L-isoaspartate alpha-methyl ester + S-adenosyl-L-homocysteine</text>
        <dbReference type="Rhea" id="RHEA:12705"/>
        <dbReference type="Rhea" id="RHEA-COMP:12143"/>
        <dbReference type="Rhea" id="RHEA-COMP:12144"/>
        <dbReference type="ChEBI" id="CHEBI:57856"/>
        <dbReference type="ChEBI" id="CHEBI:59789"/>
        <dbReference type="ChEBI" id="CHEBI:90596"/>
        <dbReference type="ChEBI" id="CHEBI:90598"/>
        <dbReference type="EC" id="2.1.1.77"/>
    </reaction>
</comment>
<evidence type="ECO:0000313" key="8">
    <source>
        <dbReference type="EMBL" id="MBK9296619.1"/>
    </source>
</evidence>
<comment type="similarity">
    <text evidence="2 7">Belongs to the methyltransferase superfamily. L-isoaspartyl/D-aspartyl protein methyltransferase family.</text>
</comment>
<feature type="active site" evidence="7">
    <location>
        <position position="59"/>
    </location>
</feature>
<protein>
    <recommendedName>
        <fullName evidence="7">Protein-L-isoaspartate O-methyltransferase</fullName>
        <ecNumber evidence="7">2.1.1.77</ecNumber>
    </recommendedName>
    <alternativeName>
        <fullName evidence="7">L-isoaspartyl protein carboxyl methyltransferase</fullName>
    </alternativeName>
    <alternativeName>
        <fullName evidence="7">Protein L-isoaspartyl methyltransferase</fullName>
    </alternativeName>
    <alternativeName>
        <fullName evidence="7">Protein-beta-aspartate methyltransferase</fullName>
        <shortName evidence="7">PIMT</shortName>
    </alternativeName>
</protein>
<dbReference type="SUPFAM" id="SSF53335">
    <property type="entry name" value="S-adenosyl-L-methionine-dependent methyltransferases"/>
    <property type="match status" value="1"/>
</dbReference>
<name>A0A936NBI0_9ACTN</name>
<dbReference type="InterPro" id="IPR000682">
    <property type="entry name" value="PCMT"/>
</dbReference>
<dbReference type="GO" id="GO:0032259">
    <property type="term" value="P:methylation"/>
    <property type="evidence" value="ECO:0007669"/>
    <property type="project" value="UniProtKB-KW"/>
</dbReference>
<evidence type="ECO:0000256" key="1">
    <source>
        <dbReference type="ARBA" id="ARBA00004496"/>
    </source>
</evidence>
<dbReference type="NCBIfam" id="TIGR00080">
    <property type="entry name" value="pimt"/>
    <property type="match status" value="1"/>
</dbReference>
<evidence type="ECO:0000256" key="6">
    <source>
        <dbReference type="ARBA" id="ARBA00022691"/>
    </source>
</evidence>
<evidence type="ECO:0000256" key="7">
    <source>
        <dbReference type="HAMAP-Rule" id="MF_00090"/>
    </source>
</evidence>
<dbReference type="HAMAP" id="MF_00090">
    <property type="entry name" value="PIMT"/>
    <property type="match status" value="1"/>
</dbReference>
<organism evidence="8 9">
    <name type="scientific">Candidatus Neomicrothrix subdominans</name>
    <dbReference type="NCBI Taxonomy" id="2954438"/>
    <lineage>
        <taxon>Bacteria</taxon>
        <taxon>Bacillati</taxon>
        <taxon>Actinomycetota</taxon>
        <taxon>Acidimicrobiia</taxon>
        <taxon>Acidimicrobiales</taxon>
        <taxon>Microthrixaceae</taxon>
        <taxon>Candidatus Neomicrothrix</taxon>
    </lineage>
</organism>
<gene>
    <name evidence="7" type="primary">pcm</name>
    <name evidence="8" type="ORF">IPN02_07185</name>
</gene>
<dbReference type="AlphaFoldDB" id="A0A936NBI0"/>
<keyword evidence="5 7" id="KW-0808">Transferase</keyword>
<dbReference type="EC" id="2.1.1.77" evidence="7"/>
<dbReference type="PANTHER" id="PTHR11579">
    <property type="entry name" value="PROTEIN-L-ISOASPARTATE O-METHYLTRANSFERASE"/>
    <property type="match status" value="1"/>
</dbReference>
<proteinExistence type="inferred from homology"/>
<dbReference type="Pfam" id="PF01135">
    <property type="entry name" value="PCMT"/>
    <property type="match status" value="1"/>
</dbReference>
<sequence length="217" mass="23065">MAARRNAMVQRQLVDRGLVDQRVLKAMGEVPRERFVPRNLRRRSYDDGPLPIAEGQTISQPFIVAAMTESAQVAPSDRALEIGTGSGYGAAVLSRVAADVVSVERHGLLAKSAADLLASLGYDNVTVVTDDGSLGYADGAPYDAIIVTAAGPSVPDALLEQLADGGRLVMPVEREPGDQRLVQVTRHGDELVEADLGAVRFVPLIGDQGWPDQGGQR</sequence>
<dbReference type="Proteomes" id="UP000727993">
    <property type="component" value="Unassembled WGS sequence"/>
</dbReference>
<comment type="caution">
    <text evidence="8">The sequence shown here is derived from an EMBL/GenBank/DDBJ whole genome shotgun (WGS) entry which is preliminary data.</text>
</comment>
<accession>A0A936NBI0</accession>
<keyword evidence="6 7" id="KW-0949">S-adenosyl-L-methionine</keyword>
<dbReference type="GO" id="GO:0005737">
    <property type="term" value="C:cytoplasm"/>
    <property type="evidence" value="ECO:0007669"/>
    <property type="project" value="UniProtKB-SubCell"/>
</dbReference>
<dbReference type="EMBL" id="JADJZA010000003">
    <property type="protein sequence ID" value="MBK9296619.1"/>
    <property type="molecule type" value="Genomic_DNA"/>
</dbReference>
<reference evidence="8 9" key="1">
    <citation type="submission" date="2020-10" db="EMBL/GenBank/DDBJ databases">
        <title>Connecting structure to function with the recovery of over 1000 high-quality activated sludge metagenome-assembled genomes encoding full-length rRNA genes using long-read sequencing.</title>
        <authorList>
            <person name="Singleton C.M."/>
            <person name="Petriglieri F."/>
            <person name="Kristensen J.M."/>
            <person name="Kirkegaard R.H."/>
            <person name="Michaelsen T.Y."/>
            <person name="Andersen M.H."/>
            <person name="Karst S.M."/>
            <person name="Dueholm M.S."/>
            <person name="Nielsen P.H."/>
            <person name="Albertsen M."/>
        </authorList>
    </citation>
    <scope>NUCLEOTIDE SEQUENCE [LARGE SCALE GENOMIC DNA]</scope>
    <source>
        <strain evidence="8">Lyne_18-Q3-R50-59_MAXAC.006</strain>
    </source>
</reference>
<dbReference type="GO" id="GO:0004719">
    <property type="term" value="F:protein-L-isoaspartate (D-aspartate) O-methyltransferase activity"/>
    <property type="evidence" value="ECO:0007669"/>
    <property type="project" value="UniProtKB-UniRule"/>
</dbReference>
<dbReference type="CDD" id="cd02440">
    <property type="entry name" value="AdoMet_MTases"/>
    <property type="match status" value="1"/>
</dbReference>
<dbReference type="InterPro" id="IPR029063">
    <property type="entry name" value="SAM-dependent_MTases_sf"/>
</dbReference>
<evidence type="ECO:0000256" key="3">
    <source>
        <dbReference type="ARBA" id="ARBA00022490"/>
    </source>
</evidence>
<dbReference type="PROSITE" id="PS01279">
    <property type="entry name" value="PCMT"/>
    <property type="match status" value="1"/>
</dbReference>
<dbReference type="FunFam" id="3.40.50.150:FF:000010">
    <property type="entry name" value="Protein-L-isoaspartate O-methyltransferase"/>
    <property type="match status" value="1"/>
</dbReference>
<dbReference type="GO" id="GO:0030091">
    <property type="term" value="P:protein repair"/>
    <property type="evidence" value="ECO:0007669"/>
    <property type="project" value="UniProtKB-UniRule"/>
</dbReference>
<dbReference type="NCBIfam" id="NF001453">
    <property type="entry name" value="PRK00312.1"/>
    <property type="match status" value="1"/>
</dbReference>
<evidence type="ECO:0000256" key="5">
    <source>
        <dbReference type="ARBA" id="ARBA00022679"/>
    </source>
</evidence>
<keyword evidence="4 7" id="KW-0489">Methyltransferase</keyword>
<evidence type="ECO:0000256" key="4">
    <source>
        <dbReference type="ARBA" id="ARBA00022603"/>
    </source>
</evidence>